<feature type="compositionally biased region" description="Polar residues" evidence="1">
    <location>
        <begin position="11"/>
        <end position="43"/>
    </location>
</feature>
<feature type="compositionally biased region" description="Polar residues" evidence="1">
    <location>
        <begin position="51"/>
        <end position="64"/>
    </location>
</feature>
<protein>
    <submittedName>
        <fullName evidence="2">Uncharacterized protein</fullName>
    </submittedName>
</protein>
<gene>
    <name evidence="2" type="ORF">FIBSPDRAFT_955316</name>
</gene>
<name>A0A166IC40_9AGAM</name>
<evidence type="ECO:0000313" key="2">
    <source>
        <dbReference type="EMBL" id="KZP19659.1"/>
    </source>
</evidence>
<reference evidence="2 3" key="1">
    <citation type="journal article" date="2016" name="Mol. Biol. Evol.">
        <title>Comparative Genomics of Early-Diverging Mushroom-Forming Fungi Provides Insights into the Origins of Lignocellulose Decay Capabilities.</title>
        <authorList>
            <person name="Nagy L.G."/>
            <person name="Riley R."/>
            <person name="Tritt A."/>
            <person name="Adam C."/>
            <person name="Daum C."/>
            <person name="Floudas D."/>
            <person name="Sun H."/>
            <person name="Yadav J.S."/>
            <person name="Pangilinan J."/>
            <person name="Larsson K.H."/>
            <person name="Matsuura K."/>
            <person name="Barry K."/>
            <person name="Labutti K."/>
            <person name="Kuo R."/>
            <person name="Ohm R.A."/>
            <person name="Bhattacharya S.S."/>
            <person name="Shirouzu T."/>
            <person name="Yoshinaga Y."/>
            <person name="Martin F.M."/>
            <person name="Grigoriev I.V."/>
            <person name="Hibbett D.S."/>
        </authorList>
    </citation>
    <scope>NUCLEOTIDE SEQUENCE [LARGE SCALE GENOMIC DNA]</scope>
    <source>
        <strain evidence="2 3">CBS 109695</strain>
    </source>
</reference>
<organism evidence="2 3">
    <name type="scientific">Athelia psychrophila</name>
    <dbReference type="NCBI Taxonomy" id="1759441"/>
    <lineage>
        <taxon>Eukaryota</taxon>
        <taxon>Fungi</taxon>
        <taxon>Dikarya</taxon>
        <taxon>Basidiomycota</taxon>
        <taxon>Agaricomycotina</taxon>
        <taxon>Agaricomycetes</taxon>
        <taxon>Agaricomycetidae</taxon>
        <taxon>Atheliales</taxon>
        <taxon>Atheliaceae</taxon>
        <taxon>Athelia</taxon>
    </lineage>
</organism>
<keyword evidence="3" id="KW-1185">Reference proteome</keyword>
<feature type="compositionally biased region" description="Low complexity" evidence="1">
    <location>
        <begin position="116"/>
        <end position="125"/>
    </location>
</feature>
<dbReference type="EMBL" id="KV417562">
    <property type="protein sequence ID" value="KZP19659.1"/>
    <property type="molecule type" value="Genomic_DNA"/>
</dbReference>
<proteinExistence type="predicted"/>
<feature type="compositionally biased region" description="Polar residues" evidence="1">
    <location>
        <begin position="71"/>
        <end position="88"/>
    </location>
</feature>
<sequence>MSMRDLEIGNTPATSSQDVQINNDSDIEGPSTTHRAPSTTLHTPSAMHRTPSVTSSVELMQINDQMRDDGTSSVHGNTTTTLTVSSGAQGKRKVTELEGPSDPLSVFSSMPPPSSSAPTTSAASSAKHRKIRDTSGKPKPESVAAVSMQSSRDSSKQAGRVSGDVRHQQILSRIDVMLDQLKPAPGDDDPLGRRQTLAVELLEADHVLFNLDTDTTSEVAMEQDSQINK</sequence>
<dbReference type="AlphaFoldDB" id="A0A166IC40"/>
<accession>A0A166IC40</accession>
<feature type="region of interest" description="Disordered" evidence="1">
    <location>
        <begin position="1"/>
        <end position="167"/>
    </location>
</feature>
<evidence type="ECO:0000313" key="3">
    <source>
        <dbReference type="Proteomes" id="UP000076532"/>
    </source>
</evidence>
<dbReference type="Proteomes" id="UP000076532">
    <property type="component" value="Unassembled WGS sequence"/>
</dbReference>
<evidence type="ECO:0000256" key="1">
    <source>
        <dbReference type="SAM" id="MobiDB-lite"/>
    </source>
</evidence>